<dbReference type="PROSITE" id="PS01071">
    <property type="entry name" value="GRPE"/>
    <property type="match status" value="1"/>
</dbReference>
<evidence type="ECO:0000313" key="13">
    <source>
        <dbReference type="Proteomes" id="UP000035681"/>
    </source>
</evidence>
<dbReference type="WBParaSite" id="TCONS_00003988.p1">
    <property type="protein sequence ID" value="TCONS_00003988.p1"/>
    <property type="gene ID" value="XLOC_000828"/>
</dbReference>
<dbReference type="SUPFAM" id="SSF56300">
    <property type="entry name" value="Metallo-dependent phosphatases"/>
    <property type="match status" value="1"/>
</dbReference>
<dbReference type="CDD" id="cd00446">
    <property type="entry name" value="GrpE"/>
    <property type="match status" value="1"/>
</dbReference>
<dbReference type="HAMAP" id="MF_01151">
    <property type="entry name" value="GrpE"/>
    <property type="match status" value="1"/>
</dbReference>
<dbReference type="Pfam" id="PF00149">
    <property type="entry name" value="Metallophos"/>
    <property type="match status" value="1"/>
</dbReference>
<keyword evidence="10" id="KW-0464">Manganese</keyword>
<dbReference type="SUPFAM" id="SSF51064">
    <property type="entry name" value="Head domain of nucleotide exchange factor GrpE"/>
    <property type="match status" value="1"/>
</dbReference>
<dbReference type="GO" id="GO:0042803">
    <property type="term" value="F:protein homodimerization activity"/>
    <property type="evidence" value="ECO:0007669"/>
    <property type="project" value="InterPro"/>
</dbReference>
<comment type="similarity">
    <text evidence="3">Belongs to the GrpE family.</text>
</comment>
<dbReference type="Gene3D" id="3.60.21.10">
    <property type="match status" value="1"/>
</dbReference>
<dbReference type="GO" id="GO:0005737">
    <property type="term" value="C:cytoplasm"/>
    <property type="evidence" value="ECO:0007669"/>
    <property type="project" value="UniProtKB-SubCell"/>
</dbReference>
<comment type="subcellular location">
    <subcellularLocation>
        <location evidence="2">Cytoplasm</location>
    </subcellularLocation>
</comment>
<proteinExistence type="inferred from homology"/>
<dbReference type="GO" id="GO:0046872">
    <property type="term" value="F:metal ion binding"/>
    <property type="evidence" value="ECO:0007669"/>
    <property type="project" value="UniProtKB-KW"/>
</dbReference>
<dbReference type="GO" id="GO:0051087">
    <property type="term" value="F:protein-folding chaperone binding"/>
    <property type="evidence" value="ECO:0007669"/>
    <property type="project" value="InterPro"/>
</dbReference>
<dbReference type="PRINTS" id="PR00114">
    <property type="entry name" value="STPHPHTASE"/>
</dbReference>
<evidence type="ECO:0000256" key="2">
    <source>
        <dbReference type="ARBA" id="ARBA00004496"/>
    </source>
</evidence>
<dbReference type="Gene3D" id="2.30.22.10">
    <property type="entry name" value="Head domain of nucleotide exchange factor GrpE"/>
    <property type="match status" value="1"/>
</dbReference>
<evidence type="ECO:0000256" key="11">
    <source>
        <dbReference type="RuleBase" id="RU004273"/>
    </source>
</evidence>
<evidence type="ECO:0000259" key="12">
    <source>
        <dbReference type="PROSITE" id="PS00125"/>
    </source>
</evidence>
<name>A0AAF5CZ81_STRER</name>
<dbReference type="SMART" id="SM00156">
    <property type="entry name" value="PP2Ac"/>
    <property type="match status" value="1"/>
</dbReference>
<keyword evidence="6" id="KW-0479">Metal-binding</keyword>
<dbReference type="InterPro" id="IPR006186">
    <property type="entry name" value="Ser/Thr-sp_prot-phosphatase"/>
</dbReference>
<keyword evidence="8" id="KW-0346">Stress response</keyword>
<protein>
    <recommendedName>
        <fullName evidence="11">Serine/threonine-protein phosphatase</fullName>
        <ecNumber evidence="11">3.1.3.16</ecNumber>
    </recommendedName>
</protein>
<evidence type="ECO:0000256" key="3">
    <source>
        <dbReference type="ARBA" id="ARBA00009054"/>
    </source>
</evidence>
<dbReference type="InterPro" id="IPR009012">
    <property type="entry name" value="GrpE_head"/>
</dbReference>
<evidence type="ECO:0000256" key="5">
    <source>
        <dbReference type="ARBA" id="ARBA00022490"/>
    </source>
</evidence>
<comment type="subunit">
    <text evidence="4">Homodimer.</text>
</comment>
<dbReference type="InterPro" id="IPR029052">
    <property type="entry name" value="Metallo-depent_PP-like"/>
</dbReference>
<dbReference type="SUPFAM" id="SSF58014">
    <property type="entry name" value="Coiled-coil domain of nucleotide exchange factor GrpE"/>
    <property type="match status" value="1"/>
</dbReference>
<dbReference type="PANTHER" id="PTHR45619">
    <property type="entry name" value="SERINE/THREONINE-PROTEIN PHOSPHATASE PP2A-RELATED"/>
    <property type="match status" value="1"/>
</dbReference>
<comment type="catalytic activity">
    <reaction evidence="11">
        <text>O-phospho-L-threonyl-[protein] + H2O = L-threonyl-[protein] + phosphate</text>
        <dbReference type="Rhea" id="RHEA:47004"/>
        <dbReference type="Rhea" id="RHEA-COMP:11060"/>
        <dbReference type="Rhea" id="RHEA-COMP:11605"/>
        <dbReference type="ChEBI" id="CHEBI:15377"/>
        <dbReference type="ChEBI" id="CHEBI:30013"/>
        <dbReference type="ChEBI" id="CHEBI:43474"/>
        <dbReference type="ChEBI" id="CHEBI:61977"/>
        <dbReference type="EC" id="3.1.3.16"/>
    </reaction>
</comment>
<accession>A0AAF5CZ81</accession>
<evidence type="ECO:0000313" key="14">
    <source>
        <dbReference type="WBParaSite" id="TCONS_00003988.p1"/>
    </source>
</evidence>
<evidence type="ECO:0000256" key="8">
    <source>
        <dbReference type="ARBA" id="ARBA00023016"/>
    </source>
</evidence>
<dbReference type="InterPro" id="IPR004843">
    <property type="entry name" value="Calcineurin-like_PHP"/>
</dbReference>
<comment type="similarity">
    <text evidence="11">Belongs to the PPP phosphatase family.</text>
</comment>
<keyword evidence="9" id="KW-0143">Chaperone</keyword>
<dbReference type="FunFam" id="2.30.22.10:FF:000001">
    <property type="entry name" value="Protein GrpE"/>
    <property type="match status" value="1"/>
</dbReference>
<evidence type="ECO:0000256" key="7">
    <source>
        <dbReference type="ARBA" id="ARBA00022801"/>
    </source>
</evidence>
<comment type="cofactor">
    <cofactor evidence="1">
        <name>Mn(2+)</name>
        <dbReference type="ChEBI" id="CHEBI:29035"/>
    </cofactor>
</comment>
<keyword evidence="7 11" id="KW-0378">Hydrolase</keyword>
<evidence type="ECO:0000256" key="9">
    <source>
        <dbReference type="ARBA" id="ARBA00023186"/>
    </source>
</evidence>
<dbReference type="AlphaFoldDB" id="A0AAF5CZ81"/>
<evidence type="ECO:0000256" key="6">
    <source>
        <dbReference type="ARBA" id="ARBA00022723"/>
    </source>
</evidence>
<keyword evidence="13" id="KW-1185">Reference proteome</keyword>
<dbReference type="Gene3D" id="3.90.20.20">
    <property type="match status" value="1"/>
</dbReference>
<feature type="domain" description="Serine/threonine specific protein phosphatases" evidence="12">
    <location>
        <begin position="408"/>
        <end position="413"/>
    </location>
</feature>
<dbReference type="EC" id="3.1.3.16" evidence="11"/>
<dbReference type="InterPro" id="IPR000740">
    <property type="entry name" value="GrpE"/>
</dbReference>
<dbReference type="GO" id="GO:0006457">
    <property type="term" value="P:protein folding"/>
    <property type="evidence" value="ECO:0007669"/>
    <property type="project" value="InterPro"/>
</dbReference>
<dbReference type="Pfam" id="PF01025">
    <property type="entry name" value="GrpE"/>
    <property type="match status" value="1"/>
</dbReference>
<sequence length="605" mass="69267">KMYGRGCQGISRIIRLSRFIGNNNVSRLQNSANFFSTSTKENSSSEETKELKFSIKCKDDKRLPFDKYLEHVKNTLAIKEGEELKAPESALKTIGEEYDTLINEVSELKNKYLRSVAETENVRKRGVRLVDDAKVFAIQGFCKDLLEVADILNLAINAVSKEEIENDKKLKDLYDGIVMTKTVLLKTFNKHGLVPVNPEGEKFDPNLHEAVFQVPKEQATVPSEHIAHVAKIGYSLHGRPIRPAQVGVIELTLQKSFRFVMSKEMTQEIEGKESPSEVKNFSTDKNEIDKIPKSEDSTIGNVDLDRWIEKVEQCKYLIEEDMKSLCNLVVTRLERLPNILTLSPPATICGDIHGQFYDLIRLFETGGPVKDGKYIFLGDYVDRGYYSLETLTLLLLYFARYPDNVILLRGNHESSRISQQYGFYDECQRKYGNSYVWRHCVDVFNLLPIGALIENDIFCIHGGLSPEIQYIDQLLTINRNEDVPMNGPLCDLLWSDPEEELYNDYSLSPRGAGWLFGEKVVDKFCFNNDVTLICRSHQLVNEGFKSYFNNQLFTVWSAPNYCYRCGNKASILQVNNTTNLDVMYFEAVENEHRVIPEKFVAPYFL</sequence>
<organism evidence="13 14">
    <name type="scientific">Strongyloides stercoralis</name>
    <name type="common">Threadworm</name>
    <dbReference type="NCBI Taxonomy" id="6248"/>
    <lineage>
        <taxon>Eukaryota</taxon>
        <taxon>Metazoa</taxon>
        <taxon>Ecdysozoa</taxon>
        <taxon>Nematoda</taxon>
        <taxon>Chromadorea</taxon>
        <taxon>Rhabditida</taxon>
        <taxon>Tylenchina</taxon>
        <taxon>Panagrolaimomorpha</taxon>
        <taxon>Strongyloidoidea</taxon>
        <taxon>Strongyloididae</taxon>
        <taxon>Strongyloides</taxon>
    </lineage>
</organism>
<dbReference type="InterPro" id="IPR013805">
    <property type="entry name" value="GrpE_CC"/>
</dbReference>
<evidence type="ECO:0000256" key="10">
    <source>
        <dbReference type="ARBA" id="ARBA00023211"/>
    </source>
</evidence>
<dbReference type="GO" id="GO:0000774">
    <property type="term" value="F:adenyl-nucleotide exchange factor activity"/>
    <property type="evidence" value="ECO:0007669"/>
    <property type="project" value="InterPro"/>
</dbReference>
<dbReference type="PROSITE" id="PS00125">
    <property type="entry name" value="SER_THR_PHOSPHATASE"/>
    <property type="match status" value="1"/>
</dbReference>
<dbReference type="InterPro" id="IPR047129">
    <property type="entry name" value="PPA2-like"/>
</dbReference>
<evidence type="ECO:0000256" key="1">
    <source>
        <dbReference type="ARBA" id="ARBA00001936"/>
    </source>
</evidence>
<dbReference type="Proteomes" id="UP000035681">
    <property type="component" value="Unplaced"/>
</dbReference>
<evidence type="ECO:0000256" key="4">
    <source>
        <dbReference type="ARBA" id="ARBA00011738"/>
    </source>
</evidence>
<reference evidence="14" key="1">
    <citation type="submission" date="2024-02" db="UniProtKB">
        <authorList>
            <consortium name="WormBaseParasite"/>
        </authorList>
    </citation>
    <scope>IDENTIFICATION</scope>
</reference>
<keyword evidence="5" id="KW-0963">Cytoplasm</keyword>
<dbReference type="GO" id="GO:0004722">
    <property type="term" value="F:protein serine/threonine phosphatase activity"/>
    <property type="evidence" value="ECO:0007669"/>
    <property type="project" value="UniProtKB-EC"/>
</dbReference>